<name>A0A0V0QL91_PSEPJ</name>
<feature type="transmembrane region" description="Helical" evidence="2">
    <location>
        <begin position="1433"/>
        <end position="1454"/>
    </location>
</feature>
<evidence type="ECO:0000256" key="2">
    <source>
        <dbReference type="SAM" id="Phobius"/>
    </source>
</evidence>
<accession>A0A0V0QL91</accession>
<feature type="transmembrane region" description="Helical" evidence="2">
    <location>
        <begin position="1232"/>
        <end position="1258"/>
    </location>
</feature>
<dbReference type="OrthoDB" id="296301at2759"/>
<dbReference type="InterPro" id="IPR006626">
    <property type="entry name" value="PbH1"/>
</dbReference>
<reference evidence="4 5" key="1">
    <citation type="journal article" date="2015" name="Sci. Rep.">
        <title>Genome of the facultative scuticociliatosis pathogen Pseudocohnilembus persalinus provides insight into its virulence through horizontal gene transfer.</title>
        <authorList>
            <person name="Xiong J."/>
            <person name="Wang G."/>
            <person name="Cheng J."/>
            <person name="Tian M."/>
            <person name="Pan X."/>
            <person name="Warren A."/>
            <person name="Jiang C."/>
            <person name="Yuan D."/>
            <person name="Miao W."/>
        </authorList>
    </citation>
    <scope>NUCLEOTIDE SEQUENCE [LARGE SCALE GENOMIC DNA]</scope>
    <source>
        <strain evidence="4">36N120E</strain>
    </source>
</reference>
<keyword evidence="2" id="KW-0812">Transmembrane</keyword>
<dbReference type="GO" id="GO:0016829">
    <property type="term" value="F:lyase activity"/>
    <property type="evidence" value="ECO:0007669"/>
    <property type="project" value="UniProtKB-KW"/>
</dbReference>
<dbReference type="GO" id="GO:0005576">
    <property type="term" value="C:extracellular region"/>
    <property type="evidence" value="ECO:0007669"/>
    <property type="project" value="UniProtKB-SubCell"/>
</dbReference>
<dbReference type="Proteomes" id="UP000054937">
    <property type="component" value="Unassembled WGS sequence"/>
</dbReference>
<comment type="caution">
    <text evidence="4">The sequence shown here is derived from an EMBL/GenBank/DDBJ whole genome shotgun (WGS) entry which is preliminary data.</text>
</comment>
<keyword evidence="2" id="KW-0472">Membrane</keyword>
<dbReference type="InterPro" id="IPR012334">
    <property type="entry name" value="Pectin_lyas_fold"/>
</dbReference>
<feature type="compositionally biased region" description="Polar residues" evidence="1">
    <location>
        <begin position="1827"/>
        <end position="1836"/>
    </location>
</feature>
<dbReference type="PANTHER" id="PTHR11319:SF35">
    <property type="entry name" value="OUTER MEMBRANE PROTEIN PMPC-RELATED"/>
    <property type="match status" value="1"/>
</dbReference>
<keyword evidence="4" id="KW-0456">Lyase</keyword>
<feature type="domain" description="Right handed beta helix" evidence="3">
    <location>
        <begin position="610"/>
        <end position="757"/>
    </location>
</feature>
<keyword evidence="2" id="KW-1133">Transmembrane helix</keyword>
<dbReference type="Pfam" id="PF13229">
    <property type="entry name" value="Beta_helix"/>
    <property type="match status" value="2"/>
</dbReference>
<feature type="region of interest" description="Disordered" evidence="1">
    <location>
        <begin position="1815"/>
        <end position="1836"/>
    </location>
</feature>
<gene>
    <name evidence="4" type="ORF">PPERSA_03089</name>
</gene>
<evidence type="ECO:0000259" key="3">
    <source>
        <dbReference type="Pfam" id="PF13229"/>
    </source>
</evidence>
<evidence type="ECO:0000313" key="5">
    <source>
        <dbReference type="Proteomes" id="UP000054937"/>
    </source>
</evidence>
<feature type="transmembrane region" description="Helical" evidence="2">
    <location>
        <begin position="1181"/>
        <end position="1200"/>
    </location>
</feature>
<dbReference type="PANTHER" id="PTHR11319">
    <property type="entry name" value="G PROTEIN-COUPLED RECEPTOR-RELATED"/>
    <property type="match status" value="1"/>
</dbReference>
<keyword evidence="5" id="KW-1185">Reference proteome</keyword>
<dbReference type="EMBL" id="LDAU01000147">
    <property type="protein sequence ID" value="KRX02998.1"/>
    <property type="molecule type" value="Genomic_DNA"/>
</dbReference>
<evidence type="ECO:0000313" key="4">
    <source>
        <dbReference type="EMBL" id="KRX02998.1"/>
    </source>
</evidence>
<feature type="domain" description="Right handed beta helix" evidence="3">
    <location>
        <begin position="802"/>
        <end position="998"/>
    </location>
</feature>
<dbReference type="OMA" id="MISKNEM"/>
<evidence type="ECO:0000256" key="1">
    <source>
        <dbReference type="SAM" id="MobiDB-lite"/>
    </source>
</evidence>
<dbReference type="SMART" id="SM00710">
    <property type="entry name" value="PbH1"/>
    <property type="match status" value="20"/>
</dbReference>
<organism evidence="4 5">
    <name type="scientific">Pseudocohnilembus persalinus</name>
    <name type="common">Ciliate</name>
    <dbReference type="NCBI Taxonomy" id="266149"/>
    <lineage>
        <taxon>Eukaryota</taxon>
        <taxon>Sar</taxon>
        <taxon>Alveolata</taxon>
        <taxon>Ciliophora</taxon>
        <taxon>Intramacronucleata</taxon>
        <taxon>Oligohymenophorea</taxon>
        <taxon>Scuticociliatia</taxon>
        <taxon>Philasterida</taxon>
        <taxon>Pseudocohnilembidae</taxon>
        <taxon>Pseudocohnilembus</taxon>
    </lineage>
</organism>
<dbReference type="InterPro" id="IPR011050">
    <property type="entry name" value="Pectin_lyase_fold/virulence"/>
</dbReference>
<proteinExistence type="predicted"/>
<protein>
    <submittedName>
        <fullName evidence="4">Pectin lyase fold/virulence factor</fullName>
    </submittedName>
</protein>
<dbReference type="SUPFAM" id="SSF51126">
    <property type="entry name" value="Pectin lyase-like"/>
    <property type="match status" value="4"/>
</dbReference>
<dbReference type="InterPro" id="IPR039448">
    <property type="entry name" value="Beta_helix"/>
</dbReference>
<dbReference type="InParanoid" id="A0A0V0QL91"/>
<dbReference type="Gene3D" id="2.160.20.10">
    <property type="entry name" value="Single-stranded right-handed beta-helix, Pectin lyase-like"/>
    <property type="match status" value="3"/>
</dbReference>
<sequence>MVNNDIFKDQLENQQKKFLLQDSDCSYLSNENKNQIVVYILDLDTSDHICDLDDFEVDLSDCQNTYKLILQNLIIIEDKNEIKYIEDEVFVISEFDFSIQYLLDIEIYNAKFNNITMDLYMYGISDKVLFQNVIFQNLQNEEQKTMYLRELKDVQFNNCKFLDLLQSDTASSYYGAAFYILNYNSLIITNSQFDNLSGYQGIIFLKYGNYIYIDNCIFNNIRGNRQLILYVQEIIDADITNSQITNISAENTNAGGIAYINQVYDIQITNSTIRNTVVYAGSFYLDADQLTDSSKINLQIQDIAFNNLDSINSFLGFYINDYFNCIQEKCQISNLFLQNGTSIGTGGLLYNRNCNNMIIENMTVYDTDTDGANSLYFRGNQNLIIKNGYFKGNSGLSNGLYIIDSVNFSIENITIQNSNKRSIYITSSQQISITNFKLLNLTAISSSTCSMFITTCENIYLQDFIIKNNSDSRNSNYILSSKYIYIQNGKYENNFVTSDVSGIYFRDSSDIYIQDTVFNNNTAGSSAPVLYGMTINNINLKNIQIWDNLSKLEMGAIYLVSSENVLFDNVNFKNNSAYALGGSLMIDSSNQIQIINTQIQLSKTEREGGGIYFLNSNNIEIQNVNFYNNTSLYKDGGALTIEGCDTVQLSDLEFQYNFGKKGGAVAIIVSKNIQAQNIEFYNNEALSLGGGIYLLEAQNFEFYNVTINNCLSVQAGGGLYLNYCQDGNFQNMQINDNICTEGNGGAIYLIDQCNNINLDEIEIKNNRVYGNNGAGIYSSFNQKLIIKNTKIESNFGAEYGGGIYCDKSDSLYIQDVLFDNMIIEDDNYQQLKGGAIFISQLNFFKSESVIYKNNQVLFQGGAIYFNDVQEIEFKNTEFTNNKALSDNYNDQLLYGGAIYCQTSQKMIITNTNFVNNYAYSKGGAIYIEDIQNLEIKQNQFKNNKVNYGTIRSVYEKSMGYVITYGGGIFLEQKHSSILSNFSIFKSIFDGSQASSGGAIMFILRPGQSADFQFEDILFKNNQADLGPSIRFLGDQNYIFEQIQQNQNDNKQIQFVNEIGKLSENQVFSGFFRNEKLINKQNYNFELCSKGLYLKGGGKTYCDSCIEEGECDGGYTPIYPKPQYWRSSNETSNFLYCENNIDACAGNDTCAEGYKGPMCEQCDLVQRYNKSGNKCEKCNSKFFVFFKFAGLSLLVMVLIGYQMNGNPQSTFSSGMLCMFQIESEQEYKEKISYFISVYSLAAILGALLLAIVVEIGLYFSFSFFRHKRELIDFIKCSCICFLLTIQPGVLQTSLLYAKCRDIDGIQYSTADLGINCSESFYKGTVLPISLLGTFIFGIVFPFFCIYRLYQGSKKQLLGTLTFQKKYGVLFIECKQQHYYWEIISMLMKVCAVIISIIFNDKPSLKGSLICLVLMIYSKVCQKKYPYVSNKLNEYQILSIYVSLMTTILTISISLVEEEAKLRWMKLRVNLRNFLQSEAKSDKQNLSFTRDKILNTLRENSSFVLQSNQQGHKKNNFNSSIVKSKCVKQQKKQDQSYTVDGQKFPFLDTNINTNKQSTQKSLNKFQRNNQKYGSNILFPSSFASTMILNDSNVKLNLKDLSPGNIDKNMSQINKNDNYDDNNNNYEDFSSFELEKDNIYELQFQQLPFESSISNKKLGSQIFNDSSSNNLNSILKQQNKFKKDKFNSINSSPEIINPINNQKIKKNNSHIYQYKDFADNNMVNEELDSNEDDAINDLDYNNDKNINILDFGSQTGSTFNNLAIKKNNSNDSINQNESPLSIQADIYESSNRLYQYKQCNKIGVNGKQKNSIFFKQNKKQSKNQLESNKGDNSNLVNFN</sequence>
<feature type="transmembrane region" description="Helical" evidence="2">
    <location>
        <begin position="1327"/>
        <end position="1348"/>
    </location>
</feature>